<keyword evidence="1" id="KW-1133">Transmembrane helix</keyword>
<dbReference type="AlphaFoldDB" id="A0A645A8B2"/>
<evidence type="ECO:0000256" key="1">
    <source>
        <dbReference type="SAM" id="Phobius"/>
    </source>
</evidence>
<feature type="transmembrane region" description="Helical" evidence="1">
    <location>
        <begin position="140"/>
        <end position="160"/>
    </location>
</feature>
<proteinExistence type="predicted"/>
<sequence>MRIHHIGRIKFIYHQCFLPEIPNIGKRNVIRIYMRQEIPFASVPRYQSGWIPLIGCSLNSRVIIRPNYVLVVTYVIEHRLFIARFLEGTEHSVDVTLCLLFGAGVTRFVVNLEPDDVRIVFVTHPRVRIHMIYQRSDVPLLRGNGFGILVNIALIVIIRITTRGLIPFRVTIAEIGLCRHNDAYSPLTQTHEQVIQ</sequence>
<reference evidence="2" key="1">
    <citation type="submission" date="2019-08" db="EMBL/GenBank/DDBJ databases">
        <authorList>
            <person name="Kucharzyk K."/>
            <person name="Murdoch R.W."/>
            <person name="Higgins S."/>
            <person name="Loffler F."/>
        </authorList>
    </citation>
    <scope>NUCLEOTIDE SEQUENCE</scope>
</reference>
<comment type="caution">
    <text evidence="2">The sequence shown here is derived from an EMBL/GenBank/DDBJ whole genome shotgun (WGS) entry which is preliminary data.</text>
</comment>
<gene>
    <name evidence="2" type="ORF">SDC9_96155</name>
</gene>
<name>A0A645A8B2_9ZZZZ</name>
<keyword evidence="1" id="KW-0812">Transmembrane</keyword>
<organism evidence="2">
    <name type="scientific">bioreactor metagenome</name>
    <dbReference type="NCBI Taxonomy" id="1076179"/>
    <lineage>
        <taxon>unclassified sequences</taxon>
        <taxon>metagenomes</taxon>
        <taxon>ecological metagenomes</taxon>
    </lineage>
</organism>
<dbReference type="EMBL" id="VSSQ01012519">
    <property type="protein sequence ID" value="MPM49425.1"/>
    <property type="molecule type" value="Genomic_DNA"/>
</dbReference>
<evidence type="ECO:0000313" key="2">
    <source>
        <dbReference type="EMBL" id="MPM49425.1"/>
    </source>
</evidence>
<accession>A0A645A8B2</accession>
<protein>
    <submittedName>
        <fullName evidence="2">Uncharacterized protein</fullName>
    </submittedName>
</protein>
<keyword evidence="1" id="KW-0472">Membrane</keyword>